<keyword evidence="3" id="KW-0677">Repeat</keyword>
<keyword evidence="6" id="KW-1185">Reference proteome</keyword>
<dbReference type="GO" id="GO:0005509">
    <property type="term" value="F:calcium ion binding"/>
    <property type="evidence" value="ECO:0007669"/>
    <property type="project" value="InterPro"/>
</dbReference>
<keyword evidence="2" id="KW-0964">Secreted</keyword>
<dbReference type="InterPro" id="IPR011049">
    <property type="entry name" value="Serralysin-like_metalloprot_C"/>
</dbReference>
<dbReference type="OrthoDB" id="8404603at2"/>
<evidence type="ECO:0000256" key="3">
    <source>
        <dbReference type="ARBA" id="ARBA00022737"/>
    </source>
</evidence>
<dbReference type="Gene3D" id="2.150.10.10">
    <property type="entry name" value="Serralysin-like metalloprotease, C-terminal"/>
    <property type="match status" value="1"/>
</dbReference>
<comment type="caution">
    <text evidence="5">The sequence shown here is derived from an EMBL/GenBank/DDBJ whole genome shotgun (WGS) entry which is preliminary data.</text>
</comment>
<comment type="subcellular location">
    <subcellularLocation>
        <location evidence="1">Secreted</location>
    </subcellularLocation>
</comment>
<evidence type="ECO:0000256" key="1">
    <source>
        <dbReference type="ARBA" id="ARBA00004613"/>
    </source>
</evidence>
<sequence length="91" mass="9194">MRQRGVGDGILDFATGDRIDLSAIDADGNSGNGDTGFSFGTGAFTGTAGELRVVTAGAIQLVYVDANGDKAMDFAINVISDHALTASGLVL</sequence>
<name>A0A211ZG84_9PROT</name>
<dbReference type="Proteomes" id="UP000196655">
    <property type="component" value="Unassembled WGS sequence"/>
</dbReference>
<proteinExistence type="predicted"/>
<evidence type="ECO:0000256" key="2">
    <source>
        <dbReference type="ARBA" id="ARBA00022525"/>
    </source>
</evidence>
<gene>
    <name evidence="5" type="ORF">BWR60_25785</name>
</gene>
<dbReference type="InterPro" id="IPR013858">
    <property type="entry name" value="Peptidase_M10B_C"/>
</dbReference>
<dbReference type="GO" id="GO:0005615">
    <property type="term" value="C:extracellular space"/>
    <property type="evidence" value="ECO:0007669"/>
    <property type="project" value="InterPro"/>
</dbReference>
<dbReference type="Pfam" id="PF08548">
    <property type="entry name" value="Peptidase_M10_C"/>
    <property type="match status" value="1"/>
</dbReference>
<accession>A0A211ZG84</accession>
<dbReference type="RefSeq" id="WP_088154361.1">
    <property type="nucleotide sequence ID" value="NZ_NHON01000064.1"/>
</dbReference>
<evidence type="ECO:0000259" key="4">
    <source>
        <dbReference type="Pfam" id="PF08548"/>
    </source>
</evidence>
<evidence type="ECO:0000313" key="6">
    <source>
        <dbReference type="Proteomes" id="UP000196655"/>
    </source>
</evidence>
<dbReference type="EMBL" id="NHON01000064">
    <property type="protein sequence ID" value="OWJ64253.1"/>
    <property type="molecule type" value="Genomic_DNA"/>
</dbReference>
<organism evidence="5 6">
    <name type="scientific">Inquilinus limosus</name>
    <dbReference type="NCBI Taxonomy" id="171674"/>
    <lineage>
        <taxon>Bacteria</taxon>
        <taxon>Pseudomonadati</taxon>
        <taxon>Pseudomonadota</taxon>
        <taxon>Alphaproteobacteria</taxon>
        <taxon>Rhodospirillales</taxon>
        <taxon>Rhodospirillaceae</taxon>
        <taxon>Inquilinus</taxon>
    </lineage>
</organism>
<protein>
    <recommendedName>
        <fullName evidence="4">Peptidase M10 serralysin C-terminal domain-containing protein</fullName>
    </recommendedName>
</protein>
<feature type="domain" description="Peptidase M10 serralysin C-terminal" evidence="4">
    <location>
        <begin position="8"/>
        <end position="87"/>
    </location>
</feature>
<dbReference type="AlphaFoldDB" id="A0A211ZG84"/>
<evidence type="ECO:0000313" key="5">
    <source>
        <dbReference type="EMBL" id="OWJ64253.1"/>
    </source>
</evidence>
<reference evidence="6" key="1">
    <citation type="submission" date="2017-05" db="EMBL/GenBank/DDBJ databases">
        <authorList>
            <person name="Macchi M."/>
            <person name="Festa S."/>
            <person name="Coppotelli B.M."/>
            <person name="Morelli I.S."/>
        </authorList>
    </citation>
    <scope>NUCLEOTIDE SEQUENCE [LARGE SCALE GENOMIC DNA]</scope>
    <source>
        <strain evidence="6">I</strain>
    </source>
</reference>